<accession>A0A0G4IZ59</accession>
<sequence length="220" mass="24929">MGWMGRRTASDGNSAAYERLPDDGEDRPAIRSQPGRSFVSTAKRYLVIITVFAFVALVISVVVPKRPDVRYVCTMFDGVHLDRSHAPYFYVSFKTFARVSNPNFYRIGLLQVDVDIVHWDDKIAQSSMEPRGFSARSTSVELIRTNASDFSASALQSLWKDMQDGIVTIELRGKARARVFAHEWRYTIANEYVHLNLSSWDVPSSSTREPCPPVDYKPTL</sequence>
<dbReference type="EMBL" id="CDSF01000101">
    <property type="protein sequence ID" value="CEP00567.1"/>
    <property type="molecule type" value="Genomic_DNA"/>
</dbReference>
<geneLocation type="mitochondrion" evidence="4"/>
<dbReference type="Proteomes" id="UP000039324">
    <property type="component" value="Unassembled WGS sequence"/>
</dbReference>
<feature type="compositionally biased region" description="Basic and acidic residues" evidence="1">
    <location>
        <begin position="19"/>
        <end position="29"/>
    </location>
</feature>
<evidence type="ECO:0000313" key="3">
    <source>
        <dbReference type="EMBL" id="CEP00567.1"/>
    </source>
</evidence>
<dbReference type="Proteomes" id="UP000290189">
    <property type="component" value="Unassembled WGS sequence"/>
</dbReference>
<gene>
    <name evidence="3" type="ORF">PBRA_001621</name>
    <name evidence="4" type="ORF">PLBR_LOCUS1154</name>
</gene>
<evidence type="ECO:0000256" key="2">
    <source>
        <dbReference type="SAM" id="Phobius"/>
    </source>
</evidence>
<evidence type="ECO:0000313" key="5">
    <source>
        <dbReference type="Proteomes" id="UP000039324"/>
    </source>
</evidence>
<evidence type="ECO:0000313" key="6">
    <source>
        <dbReference type="Proteomes" id="UP000290189"/>
    </source>
</evidence>
<name>A0A0G4IZ59_PLABS</name>
<keyword evidence="2" id="KW-0812">Transmembrane</keyword>
<reference evidence="3 5" key="1">
    <citation type="submission" date="2015-02" db="EMBL/GenBank/DDBJ databases">
        <authorList>
            <person name="Chooi Y.-H."/>
        </authorList>
    </citation>
    <scope>NUCLEOTIDE SEQUENCE [LARGE SCALE GENOMIC DNA]</scope>
    <source>
        <strain evidence="3">E3</strain>
    </source>
</reference>
<evidence type="ECO:0008006" key="7">
    <source>
        <dbReference type="Google" id="ProtNLM"/>
    </source>
</evidence>
<feature type="region of interest" description="Disordered" evidence="1">
    <location>
        <begin position="201"/>
        <end position="220"/>
    </location>
</feature>
<keyword evidence="4" id="KW-0496">Mitochondrion</keyword>
<proteinExistence type="predicted"/>
<dbReference type="SUPFAM" id="SSF117070">
    <property type="entry name" value="LEA14-like"/>
    <property type="match status" value="1"/>
</dbReference>
<keyword evidence="5" id="KW-1185">Reference proteome</keyword>
<evidence type="ECO:0000256" key="1">
    <source>
        <dbReference type="SAM" id="MobiDB-lite"/>
    </source>
</evidence>
<feature type="transmembrane region" description="Helical" evidence="2">
    <location>
        <begin position="45"/>
        <end position="63"/>
    </location>
</feature>
<keyword evidence="2" id="KW-0472">Membrane</keyword>
<reference evidence="4 6" key="2">
    <citation type="submission" date="2018-03" db="EMBL/GenBank/DDBJ databases">
        <authorList>
            <person name="Fogelqvist J."/>
        </authorList>
    </citation>
    <scope>NUCLEOTIDE SEQUENCE [LARGE SCALE GENOMIC DNA]</scope>
</reference>
<organism evidence="3 5">
    <name type="scientific">Plasmodiophora brassicae</name>
    <name type="common">Clubroot disease agent</name>
    <dbReference type="NCBI Taxonomy" id="37360"/>
    <lineage>
        <taxon>Eukaryota</taxon>
        <taxon>Sar</taxon>
        <taxon>Rhizaria</taxon>
        <taxon>Endomyxa</taxon>
        <taxon>Phytomyxea</taxon>
        <taxon>Plasmodiophorida</taxon>
        <taxon>Plasmodiophoridae</taxon>
        <taxon>Plasmodiophora</taxon>
    </lineage>
</organism>
<protein>
    <recommendedName>
        <fullName evidence="7">Late embryogenesis abundant protein LEA-2 subgroup domain-containing protein</fullName>
    </recommendedName>
</protein>
<feature type="compositionally biased region" description="Pro residues" evidence="1">
    <location>
        <begin position="210"/>
        <end position="220"/>
    </location>
</feature>
<feature type="region of interest" description="Disordered" evidence="1">
    <location>
        <begin position="1"/>
        <end position="33"/>
    </location>
</feature>
<keyword evidence="2" id="KW-1133">Transmembrane helix</keyword>
<evidence type="ECO:0000313" key="4">
    <source>
        <dbReference type="EMBL" id="SPQ93939.1"/>
    </source>
</evidence>
<dbReference type="AlphaFoldDB" id="A0A0G4IZ59"/>
<dbReference type="EMBL" id="OVEO01000002">
    <property type="protein sequence ID" value="SPQ93939.1"/>
    <property type="molecule type" value="Genomic_DNA"/>
</dbReference>